<keyword evidence="5" id="KW-0333">Golgi apparatus</keyword>
<evidence type="ECO:0000256" key="5">
    <source>
        <dbReference type="ARBA" id="ARBA00023034"/>
    </source>
</evidence>
<evidence type="ECO:0000256" key="1">
    <source>
        <dbReference type="ARBA" id="ARBA00004202"/>
    </source>
</evidence>
<comment type="similarity">
    <text evidence="6">Belongs to the SFH family.</text>
</comment>
<dbReference type="InterPro" id="IPR036273">
    <property type="entry name" value="CRAL/TRIO_N_dom_sf"/>
</dbReference>
<reference evidence="9 10" key="1">
    <citation type="journal article" date="2020" name="BMC Genomics">
        <title>Intraspecific diversification of the crop wild relative Brassica cretica Lam. using demographic model selection.</title>
        <authorList>
            <person name="Kioukis A."/>
            <person name="Michalopoulou V.A."/>
            <person name="Briers L."/>
            <person name="Pirintsos S."/>
            <person name="Studholme D.J."/>
            <person name="Pavlidis P."/>
            <person name="Sarris P.F."/>
        </authorList>
    </citation>
    <scope>NUCLEOTIDE SEQUENCE [LARGE SCALE GENOMIC DNA]</scope>
    <source>
        <strain evidence="10">cv. PFS-1207/04</strain>
    </source>
</reference>
<feature type="coiled-coil region" evidence="7">
    <location>
        <begin position="604"/>
        <end position="663"/>
    </location>
</feature>
<evidence type="ECO:0000313" key="9">
    <source>
        <dbReference type="EMBL" id="KAF3582384.1"/>
    </source>
</evidence>
<dbReference type="EMBL" id="QGKV02000649">
    <property type="protein sequence ID" value="KAF3582384.1"/>
    <property type="molecule type" value="Genomic_DNA"/>
</dbReference>
<comment type="subcellular location">
    <subcellularLocation>
        <location evidence="1">Cell membrane</location>
        <topology evidence="1">Peripheral membrane protein</topology>
    </subcellularLocation>
    <subcellularLocation>
        <location evidence="2">Golgi apparatus membrane</location>
        <topology evidence="2">Peripheral membrane protein</topology>
    </subcellularLocation>
</comment>
<dbReference type="Pfam" id="PF03765">
    <property type="entry name" value="CRAL_TRIO_N"/>
    <property type="match status" value="1"/>
</dbReference>
<dbReference type="PROSITE" id="PS50191">
    <property type="entry name" value="CRAL_TRIO"/>
    <property type="match status" value="1"/>
</dbReference>
<feature type="domain" description="CRAL-TRIO" evidence="8">
    <location>
        <begin position="137"/>
        <end position="282"/>
    </location>
</feature>
<dbReference type="InterPro" id="IPR001251">
    <property type="entry name" value="CRAL-TRIO_dom"/>
</dbReference>
<dbReference type="InterPro" id="IPR051026">
    <property type="entry name" value="PI/PC_transfer"/>
</dbReference>
<protein>
    <recommendedName>
        <fullName evidence="8">CRAL-TRIO domain-containing protein</fullName>
    </recommendedName>
</protein>
<comment type="caution">
    <text evidence="9">The sequence shown here is derived from an EMBL/GenBank/DDBJ whole genome shotgun (WGS) entry which is preliminary data.</text>
</comment>
<accession>A0ABQ7DXI2</accession>
<dbReference type="SMART" id="SM01100">
    <property type="entry name" value="CRAL_TRIO_N"/>
    <property type="match status" value="1"/>
</dbReference>
<dbReference type="PANTHER" id="PTHR45657">
    <property type="entry name" value="CRAL-TRIO DOMAIN-CONTAINING PROTEIN YKL091C-RELATED"/>
    <property type="match status" value="1"/>
</dbReference>
<feature type="coiled-coil region" evidence="7">
    <location>
        <begin position="449"/>
        <end position="501"/>
    </location>
</feature>
<evidence type="ECO:0000259" key="8">
    <source>
        <dbReference type="PROSITE" id="PS50191"/>
    </source>
</evidence>
<dbReference type="Gene3D" id="1.10.8.20">
    <property type="entry name" value="N-terminal domain of phosphatidylinositol transfer protein sec14p"/>
    <property type="match status" value="1"/>
</dbReference>
<dbReference type="CDD" id="cd00170">
    <property type="entry name" value="SEC14"/>
    <property type="match status" value="1"/>
</dbReference>
<dbReference type="SUPFAM" id="SSF52087">
    <property type="entry name" value="CRAL/TRIO domain"/>
    <property type="match status" value="1"/>
</dbReference>
<dbReference type="SMART" id="SM00516">
    <property type="entry name" value="SEC14"/>
    <property type="match status" value="1"/>
</dbReference>
<evidence type="ECO:0000256" key="2">
    <source>
        <dbReference type="ARBA" id="ARBA00004395"/>
    </source>
</evidence>
<sequence>MKETSLSKDSDFRNVDHECSEDDKKTKLCSFKKKAINASNKFKHSFTKKTRRNSRVMSVSIVDDIDVEELQAVDAFRQALILDELLPSRHDDHHMMLRFLRARKFDIEKAKQMWCDMINWRKEFGTDAIMEDFDFKEIDEVIKYYPQGYHGVDKEGRPIYIERLGQVDATKLMQVTTIDRYVNYHVREFEKAFNIKLPACSIAAKRHIDQSTTILDVQGVGLKNFSKAARDLLQRIQKIDSDNYPESLNRMFIINAGSGFRLLWSTVKSFLDPKTTAKIHVIFLLVFNTPKIISLNVMLTYFMYRFLATNTKASCLRLLTPRKCPRKTLSNIEEKTISVYESTTEKNSFNAENEKFTPIVDKTVDASSTWPTSLHKTTFTEPEDVYSAVKPSERKGGEGYLFGGVMSLVMGLMTVVRLTKNMPRKLTEAAIYGGAAEKGETAMVSTQEYMSMVKRMAELEEKCRSLDNQPAPFSAEKEQILNAALTRVDQLEFQLSETKKKNSFNAENEKFTPIVDKTVDASSTWPTSLHKTTFTEPEDVYSAVKPSERKGGEGYLFGGVMSLVMGLMTVVRLTKNMPRKLTEAAIYGGAAEKGETAMVSTQEYMSMVKRMAELEEKCRSLDNQPAPFSAEKEQILNAALTRVDQLEFQLSETKKTLDEAMAKQLEIVAYIEKKKKKKKVHKQTLFLTIIHIYLIL</sequence>
<evidence type="ECO:0000256" key="7">
    <source>
        <dbReference type="SAM" id="Coils"/>
    </source>
</evidence>
<evidence type="ECO:0000313" key="10">
    <source>
        <dbReference type="Proteomes" id="UP000266723"/>
    </source>
</evidence>
<keyword evidence="4" id="KW-0653">Protein transport</keyword>
<dbReference type="Gene3D" id="3.40.525.10">
    <property type="entry name" value="CRAL-TRIO lipid binding domain"/>
    <property type="match status" value="1"/>
</dbReference>
<keyword evidence="3" id="KW-0472">Membrane</keyword>
<feature type="non-terminal residue" evidence="9">
    <location>
        <position position="696"/>
    </location>
</feature>
<organism evidence="9 10">
    <name type="scientific">Brassica cretica</name>
    <name type="common">Mustard</name>
    <dbReference type="NCBI Taxonomy" id="69181"/>
    <lineage>
        <taxon>Eukaryota</taxon>
        <taxon>Viridiplantae</taxon>
        <taxon>Streptophyta</taxon>
        <taxon>Embryophyta</taxon>
        <taxon>Tracheophyta</taxon>
        <taxon>Spermatophyta</taxon>
        <taxon>Magnoliopsida</taxon>
        <taxon>eudicotyledons</taxon>
        <taxon>Gunneridae</taxon>
        <taxon>Pentapetalae</taxon>
        <taxon>rosids</taxon>
        <taxon>malvids</taxon>
        <taxon>Brassicales</taxon>
        <taxon>Brassicaceae</taxon>
        <taxon>Brassiceae</taxon>
        <taxon>Brassica</taxon>
    </lineage>
</organism>
<keyword evidence="7" id="KW-0175">Coiled coil</keyword>
<keyword evidence="3" id="KW-1003">Cell membrane</keyword>
<dbReference type="Pfam" id="PF00650">
    <property type="entry name" value="CRAL_TRIO"/>
    <property type="match status" value="1"/>
</dbReference>
<proteinExistence type="inferred from homology"/>
<dbReference type="PANTHER" id="PTHR45657:SF1">
    <property type="entry name" value="CRAL-TRIO DOMAIN-CONTAINING PROTEIN YKL091C-RELATED"/>
    <property type="match status" value="1"/>
</dbReference>
<evidence type="ECO:0000256" key="6">
    <source>
        <dbReference type="ARBA" id="ARBA00038020"/>
    </source>
</evidence>
<dbReference type="InterPro" id="IPR036865">
    <property type="entry name" value="CRAL-TRIO_dom_sf"/>
</dbReference>
<name>A0ABQ7DXI2_BRACR</name>
<keyword evidence="4" id="KW-0813">Transport</keyword>
<evidence type="ECO:0000256" key="4">
    <source>
        <dbReference type="ARBA" id="ARBA00022927"/>
    </source>
</evidence>
<gene>
    <name evidence="9" type="ORF">DY000_02034036</name>
</gene>
<dbReference type="SUPFAM" id="SSF46938">
    <property type="entry name" value="CRAL/TRIO N-terminal domain"/>
    <property type="match status" value="1"/>
</dbReference>
<keyword evidence="10" id="KW-1185">Reference proteome</keyword>
<evidence type="ECO:0000256" key="3">
    <source>
        <dbReference type="ARBA" id="ARBA00022475"/>
    </source>
</evidence>
<dbReference type="Proteomes" id="UP000266723">
    <property type="component" value="Unassembled WGS sequence"/>
</dbReference>
<dbReference type="InterPro" id="IPR011074">
    <property type="entry name" value="CRAL/TRIO_N_dom"/>
</dbReference>